<dbReference type="Proteomes" id="UP000251314">
    <property type="component" value="Unassembled WGS sequence"/>
</dbReference>
<proteinExistence type="predicted"/>
<evidence type="ECO:0000313" key="4">
    <source>
        <dbReference type="EMBL" id="KAG2878729.1"/>
    </source>
</evidence>
<evidence type="ECO:0000313" key="3">
    <source>
        <dbReference type="EMBL" id="KAG2874846.1"/>
    </source>
</evidence>
<organism evidence="7 8">
    <name type="scientific">Phytophthora cactorum</name>
    <dbReference type="NCBI Taxonomy" id="29920"/>
    <lineage>
        <taxon>Eukaryota</taxon>
        <taxon>Sar</taxon>
        <taxon>Stramenopiles</taxon>
        <taxon>Oomycota</taxon>
        <taxon>Peronosporomycetes</taxon>
        <taxon>Peronosporales</taxon>
        <taxon>Peronosporaceae</taxon>
        <taxon>Phytophthora</taxon>
    </lineage>
</organism>
<dbReference type="OrthoDB" id="91619at2759"/>
<evidence type="ECO:0000313" key="5">
    <source>
        <dbReference type="EMBL" id="KAG2957010.1"/>
    </source>
</evidence>
<accession>A0A329RQX9</accession>
<dbReference type="EMBL" id="RCMI01002779">
    <property type="protein sequence ID" value="KAG2874846.1"/>
    <property type="molecule type" value="Genomic_DNA"/>
</dbReference>
<dbReference type="Proteomes" id="UP000760860">
    <property type="component" value="Unassembled WGS sequence"/>
</dbReference>
<dbReference type="EMBL" id="RCML01002789">
    <property type="protein sequence ID" value="KAG2957010.1"/>
    <property type="molecule type" value="Genomic_DNA"/>
</dbReference>
<name>A0A329RQX9_9STRA</name>
<evidence type="ECO:0000313" key="2">
    <source>
        <dbReference type="EMBL" id="KAG2813287.1"/>
    </source>
</evidence>
<gene>
    <name evidence="7" type="ORF">PC110_g16992</name>
    <name evidence="2" type="ORF">PC113_g23459</name>
    <name evidence="3" type="ORF">PC115_g24052</name>
    <name evidence="4" type="ORF">PC117_g26894</name>
    <name evidence="5" type="ORF">PC118_g24215</name>
    <name evidence="6" type="ORF">PC129_g23030</name>
</gene>
<sequence length="119" mass="13479">MYGVDGEVRMLLTVYVDDLLQMVPSALCTQTADQLKSVFTPTSMGDVKFLLGIEIKIDRNHNKIVYCQREHIDEILKAYNKQDAYRCWTPQSTSEAKARAKPLAPGTKLPYREIVGSLQ</sequence>
<evidence type="ECO:0000313" key="7">
    <source>
        <dbReference type="EMBL" id="RAW26599.1"/>
    </source>
</evidence>
<dbReference type="EMBL" id="MJFZ01000633">
    <property type="protein sequence ID" value="RAW26599.1"/>
    <property type="molecule type" value="Genomic_DNA"/>
</dbReference>
<comment type="caution">
    <text evidence="7">The sequence shown here is derived from an EMBL/GenBank/DDBJ whole genome shotgun (WGS) entry which is preliminary data.</text>
</comment>
<dbReference type="Proteomes" id="UP000736787">
    <property type="component" value="Unassembled WGS sequence"/>
</dbReference>
<reference evidence="2" key="2">
    <citation type="submission" date="2018-10" db="EMBL/GenBank/DDBJ databases">
        <title>Effector identification in a new, highly contiguous assembly of the strawberry crown rot pathogen Phytophthora cactorum.</title>
        <authorList>
            <person name="Armitage A.D."/>
            <person name="Nellist C.F."/>
            <person name="Bates H."/>
            <person name="Vickerstaff R.J."/>
            <person name="Harrison R.J."/>
        </authorList>
    </citation>
    <scope>NUCLEOTIDE SEQUENCE</scope>
    <source>
        <strain evidence="2">15-7</strain>
        <strain evidence="3">4032</strain>
        <strain evidence="4">4040</strain>
        <strain evidence="5">P415</strain>
        <strain evidence="6">P421</strain>
    </source>
</reference>
<feature type="domain" description="Reverse transcriptase Ty1/copia-type" evidence="1">
    <location>
        <begin position="5"/>
        <end position="91"/>
    </location>
</feature>
<dbReference type="VEuPathDB" id="FungiDB:PC110_g16992"/>
<dbReference type="AlphaFoldDB" id="A0A329RQX9"/>
<dbReference type="Proteomes" id="UP000774804">
    <property type="component" value="Unassembled WGS sequence"/>
</dbReference>
<dbReference type="EMBL" id="RCMV01002387">
    <property type="protein sequence ID" value="KAG3203106.1"/>
    <property type="molecule type" value="Genomic_DNA"/>
</dbReference>
<evidence type="ECO:0000259" key="1">
    <source>
        <dbReference type="Pfam" id="PF07727"/>
    </source>
</evidence>
<evidence type="ECO:0000313" key="6">
    <source>
        <dbReference type="EMBL" id="KAG3203106.1"/>
    </source>
</evidence>
<protein>
    <recommendedName>
        <fullName evidence="1">Reverse transcriptase Ty1/copia-type domain-containing protein</fullName>
    </recommendedName>
</protein>
<dbReference type="Proteomes" id="UP000735874">
    <property type="component" value="Unassembled WGS sequence"/>
</dbReference>
<dbReference type="EMBL" id="RCMK01002766">
    <property type="protein sequence ID" value="KAG2878729.1"/>
    <property type="molecule type" value="Genomic_DNA"/>
</dbReference>
<reference evidence="7 8" key="1">
    <citation type="submission" date="2018-01" db="EMBL/GenBank/DDBJ databases">
        <title>Draft genome of the strawberry crown rot pathogen Phytophthora cactorum.</title>
        <authorList>
            <person name="Armitage A.D."/>
            <person name="Lysoe E."/>
            <person name="Nellist C.F."/>
            <person name="Harrison R.J."/>
            <person name="Brurberg M.B."/>
        </authorList>
    </citation>
    <scope>NUCLEOTIDE SEQUENCE [LARGE SCALE GENOMIC DNA]</scope>
    <source>
        <strain evidence="7 8">10300</strain>
    </source>
</reference>
<keyword evidence="8" id="KW-1185">Reference proteome</keyword>
<dbReference type="Proteomes" id="UP000697107">
    <property type="component" value="Unassembled WGS sequence"/>
</dbReference>
<dbReference type="EMBL" id="RCMG01002200">
    <property type="protein sequence ID" value="KAG2813287.1"/>
    <property type="molecule type" value="Genomic_DNA"/>
</dbReference>
<dbReference type="Pfam" id="PF07727">
    <property type="entry name" value="RVT_2"/>
    <property type="match status" value="1"/>
</dbReference>
<evidence type="ECO:0000313" key="8">
    <source>
        <dbReference type="Proteomes" id="UP000251314"/>
    </source>
</evidence>
<dbReference type="InterPro" id="IPR013103">
    <property type="entry name" value="RVT_2"/>
</dbReference>